<dbReference type="EMBL" id="UZAJ01043363">
    <property type="protein sequence ID" value="VDP25344.1"/>
    <property type="molecule type" value="Genomic_DNA"/>
</dbReference>
<reference evidence="3" key="1">
    <citation type="submission" date="2016-06" db="UniProtKB">
        <authorList>
            <consortium name="WormBaseParasite"/>
        </authorList>
    </citation>
    <scope>IDENTIFICATION</scope>
</reference>
<evidence type="ECO:0000313" key="2">
    <source>
        <dbReference type="Proteomes" id="UP000267606"/>
    </source>
</evidence>
<evidence type="ECO:0000313" key="3">
    <source>
        <dbReference type="WBParaSite" id="OFLC_0001597201-mRNA-1"/>
    </source>
</evidence>
<evidence type="ECO:0000313" key="1">
    <source>
        <dbReference type="EMBL" id="VDP25344.1"/>
    </source>
</evidence>
<dbReference type="AlphaFoldDB" id="A0A183I897"/>
<organism evidence="3">
    <name type="scientific">Onchocerca flexuosa</name>
    <dbReference type="NCBI Taxonomy" id="387005"/>
    <lineage>
        <taxon>Eukaryota</taxon>
        <taxon>Metazoa</taxon>
        <taxon>Ecdysozoa</taxon>
        <taxon>Nematoda</taxon>
        <taxon>Chromadorea</taxon>
        <taxon>Rhabditida</taxon>
        <taxon>Spirurina</taxon>
        <taxon>Spiruromorpha</taxon>
        <taxon>Filarioidea</taxon>
        <taxon>Onchocercidae</taxon>
        <taxon>Onchocerca</taxon>
    </lineage>
</organism>
<sequence>MIYGNWSDEILLFMMIRNLAPVHLDQFTKVV</sequence>
<reference evidence="1 2" key="2">
    <citation type="submission" date="2018-11" db="EMBL/GenBank/DDBJ databases">
        <authorList>
            <consortium name="Pathogen Informatics"/>
        </authorList>
    </citation>
    <scope>NUCLEOTIDE SEQUENCE [LARGE SCALE GENOMIC DNA]</scope>
</reference>
<name>A0A183I897_9BILA</name>
<protein>
    <submittedName>
        <fullName evidence="1 3">Uncharacterized protein</fullName>
    </submittedName>
</protein>
<keyword evidence="2" id="KW-1185">Reference proteome</keyword>
<dbReference type="WBParaSite" id="OFLC_0001597201-mRNA-1">
    <property type="protein sequence ID" value="OFLC_0001597201-mRNA-1"/>
    <property type="gene ID" value="OFLC_0001597201"/>
</dbReference>
<proteinExistence type="predicted"/>
<dbReference type="Proteomes" id="UP000267606">
    <property type="component" value="Unassembled WGS sequence"/>
</dbReference>
<accession>A0A183I897</accession>
<gene>
    <name evidence="1" type="ORF">OFLC_LOCUS15959</name>
</gene>